<evidence type="ECO:0000259" key="2">
    <source>
        <dbReference type="PROSITE" id="PS50006"/>
    </source>
</evidence>
<dbReference type="Pfam" id="PF13568">
    <property type="entry name" value="OMP_b-brl_2"/>
    <property type="match status" value="1"/>
</dbReference>
<sequence>MKKLVLSAAVAVMGMIGMNAQNVNTEALQIGARAGYNMSNLRGDTPEGLDTKSLSGFHAGLFVEVPVSERFSIQPEVMYSTQGAKTEGEFLGVNGSTELKTQYLNVPVLAKFYIADGFNIQAGPQIGFLTGAEYESKVGSISTTVDDATDGMKGTDFGLLLGAGYKSPMGLTIDARYNLGLSNVYDEDSEMFENVGTDNDFKNGVFQVGIGYQF</sequence>
<organism evidence="3 4">
    <name type="scientific">Profundicola chukchiensis</name>
    <dbReference type="NCBI Taxonomy" id="2961959"/>
    <lineage>
        <taxon>Bacteria</taxon>
        <taxon>Pseudomonadati</taxon>
        <taxon>Bacteroidota</taxon>
        <taxon>Flavobacteriia</taxon>
        <taxon>Flavobacteriales</taxon>
        <taxon>Weeksellaceae</taxon>
        <taxon>Profundicola</taxon>
    </lineage>
</organism>
<dbReference type="InterPro" id="IPR025665">
    <property type="entry name" value="Beta-barrel_OMP_2"/>
</dbReference>
<dbReference type="AlphaFoldDB" id="A0A9X4RWW7"/>
<gene>
    <name evidence="3" type="ORF">NMK71_07745</name>
</gene>
<comment type="caution">
    <text evidence="3">The sequence shown here is derived from an EMBL/GenBank/DDBJ whole genome shotgun (WGS) entry which is preliminary data.</text>
</comment>
<dbReference type="Proteomes" id="UP001152599">
    <property type="component" value="Unassembled WGS sequence"/>
</dbReference>
<dbReference type="InterPro" id="IPR011250">
    <property type="entry name" value="OMP/PagP_B-barrel"/>
</dbReference>
<dbReference type="InterPro" id="IPR000253">
    <property type="entry name" value="FHA_dom"/>
</dbReference>
<keyword evidence="4" id="KW-1185">Reference proteome</keyword>
<dbReference type="EMBL" id="JANCMU010000004">
    <property type="protein sequence ID" value="MDG4946302.1"/>
    <property type="molecule type" value="Genomic_DNA"/>
</dbReference>
<dbReference type="PROSITE" id="PS50006">
    <property type="entry name" value="FHA_DOMAIN"/>
    <property type="match status" value="1"/>
</dbReference>
<name>A0A9X4RWW7_9FLAO</name>
<evidence type="ECO:0000256" key="1">
    <source>
        <dbReference type="SAM" id="SignalP"/>
    </source>
</evidence>
<evidence type="ECO:0000313" key="4">
    <source>
        <dbReference type="Proteomes" id="UP001152599"/>
    </source>
</evidence>
<reference evidence="3" key="1">
    <citation type="submission" date="2022-07" db="EMBL/GenBank/DDBJ databases">
        <title>Description and genome-wide analysis of Profundicola chukchiensis gen. nov., sp. nov., marine bacteria isolated from bottom sediments of the Chukchi Sea.</title>
        <authorList>
            <person name="Romanenko L."/>
            <person name="Otstavnykh N."/>
            <person name="Kurilenko V."/>
            <person name="Eremeev V."/>
            <person name="Velansky P."/>
            <person name="Mikhailov V."/>
            <person name="Isaeva M."/>
        </authorList>
    </citation>
    <scope>NUCLEOTIDE SEQUENCE</scope>
    <source>
        <strain evidence="3">KMM 9713</strain>
    </source>
</reference>
<proteinExistence type="predicted"/>
<feature type="chain" id="PRO_5040985905" evidence="1">
    <location>
        <begin position="21"/>
        <end position="214"/>
    </location>
</feature>
<evidence type="ECO:0000313" key="3">
    <source>
        <dbReference type="EMBL" id="MDG4946302.1"/>
    </source>
</evidence>
<feature type="domain" description="FHA" evidence="2">
    <location>
        <begin position="32"/>
        <end position="91"/>
    </location>
</feature>
<accession>A0A9X4RWW7</accession>
<dbReference type="RefSeq" id="WP_304417227.1">
    <property type="nucleotide sequence ID" value="NZ_JANAIE010000005.1"/>
</dbReference>
<feature type="signal peptide" evidence="1">
    <location>
        <begin position="1"/>
        <end position="20"/>
    </location>
</feature>
<protein>
    <submittedName>
        <fullName evidence="3">PorT family protein</fullName>
    </submittedName>
</protein>
<dbReference type="SUPFAM" id="SSF56925">
    <property type="entry name" value="OMPA-like"/>
    <property type="match status" value="1"/>
</dbReference>
<keyword evidence="1" id="KW-0732">Signal</keyword>